<gene>
    <name evidence="9" type="primary">cas2</name>
    <name evidence="10" type="ORF">THFILI_02995</name>
</gene>
<evidence type="ECO:0000256" key="1">
    <source>
        <dbReference type="ARBA" id="ARBA00001946"/>
    </source>
</evidence>
<comment type="caution">
    <text evidence="10">The sequence shown here is derived from an EMBL/GenBank/DDBJ whole genome shotgun (WGS) entry which is preliminary data.</text>
</comment>
<dbReference type="EMBL" id="JPSL02000037">
    <property type="protein sequence ID" value="KGQ22411.1"/>
    <property type="molecule type" value="Genomic_DNA"/>
</dbReference>
<dbReference type="GO" id="GO:0016787">
    <property type="term" value="F:hydrolase activity"/>
    <property type="evidence" value="ECO:0007669"/>
    <property type="project" value="UniProtKB-KW"/>
</dbReference>
<dbReference type="InterPro" id="IPR021127">
    <property type="entry name" value="CRISPR_associated_Cas2"/>
</dbReference>
<evidence type="ECO:0000313" key="11">
    <source>
        <dbReference type="Proteomes" id="UP000030364"/>
    </source>
</evidence>
<reference evidence="10 11" key="1">
    <citation type="journal article" date="2015" name="Genome Announc.">
        <title>Draft Genome Sequence of the Thermophile Thermus filiformis ATCC 43280, Producer of Carotenoid-(Di)glucoside-Branched Fatty Acid (Di)esters and Source of Hyperthermostable Enzymes of Biotechnological Interest.</title>
        <authorList>
            <person name="Mandelli F."/>
            <person name="Oliveira Ramires B."/>
            <person name="Couger M.B."/>
            <person name="Paixao D.A."/>
            <person name="Camilo C.M."/>
            <person name="Polikarpov I."/>
            <person name="Prade R."/>
            <person name="Riano-Pachon D.M."/>
            <person name="Squina F.M."/>
        </authorList>
    </citation>
    <scope>NUCLEOTIDE SEQUENCE [LARGE SCALE GENOMIC DNA]</scope>
    <source>
        <strain evidence="10 11">ATCC 43280</strain>
    </source>
</reference>
<dbReference type="Proteomes" id="UP000030364">
    <property type="component" value="Unassembled WGS sequence"/>
</dbReference>
<protein>
    <recommendedName>
        <fullName evidence="9">CRISPR-associated endoribonuclease Cas2</fullName>
        <ecNumber evidence="9">3.1.-.-</ecNumber>
    </recommendedName>
</protein>
<proteinExistence type="inferred from homology"/>
<accession>A0A0A2WQG5</accession>
<dbReference type="STRING" id="276.THFILI_02995"/>
<evidence type="ECO:0000256" key="6">
    <source>
        <dbReference type="ARBA" id="ARBA00022801"/>
    </source>
</evidence>
<evidence type="ECO:0000313" key="10">
    <source>
        <dbReference type="EMBL" id="KGQ22411.1"/>
    </source>
</evidence>
<dbReference type="Gene3D" id="3.30.70.240">
    <property type="match status" value="1"/>
</dbReference>
<dbReference type="HAMAP" id="MF_01471">
    <property type="entry name" value="Cas2"/>
    <property type="match status" value="1"/>
</dbReference>
<dbReference type="GO" id="GO:0046872">
    <property type="term" value="F:metal ion binding"/>
    <property type="evidence" value="ECO:0007669"/>
    <property type="project" value="UniProtKB-UniRule"/>
</dbReference>
<keyword evidence="7 9" id="KW-0460">Magnesium</keyword>
<keyword evidence="11" id="KW-1185">Reference proteome</keyword>
<dbReference type="NCBIfam" id="TIGR01573">
    <property type="entry name" value="cas2"/>
    <property type="match status" value="1"/>
</dbReference>
<comment type="similarity">
    <text evidence="2 9">Belongs to the CRISPR-associated endoribonuclease Cas2 protein family.</text>
</comment>
<dbReference type="CDD" id="cd09725">
    <property type="entry name" value="Cas2_I_II_III"/>
    <property type="match status" value="1"/>
</dbReference>
<organism evidence="10 11">
    <name type="scientific">Thermus filiformis</name>
    <dbReference type="NCBI Taxonomy" id="276"/>
    <lineage>
        <taxon>Bacteria</taxon>
        <taxon>Thermotogati</taxon>
        <taxon>Deinococcota</taxon>
        <taxon>Deinococci</taxon>
        <taxon>Thermales</taxon>
        <taxon>Thermaceae</taxon>
        <taxon>Thermus</taxon>
    </lineage>
</organism>
<sequence length="90" mass="10152">MGKRLYAIAYDIPDDTRRVKLANLLKSYGERVQLSVFECYLDEGLLRELEAKAKRLLNLSEDALRVYPVQGAVRVLGAGPLVREMPFAVV</sequence>
<evidence type="ECO:0000256" key="2">
    <source>
        <dbReference type="ARBA" id="ARBA00009959"/>
    </source>
</evidence>
<evidence type="ECO:0000256" key="5">
    <source>
        <dbReference type="ARBA" id="ARBA00022759"/>
    </source>
</evidence>
<keyword evidence="5 9" id="KW-0255">Endonuclease</keyword>
<comment type="cofactor">
    <cofactor evidence="1 9">
        <name>Mg(2+)</name>
        <dbReference type="ChEBI" id="CHEBI:18420"/>
    </cofactor>
</comment>
<dbReference type="GO" id="GO:0051607">
    <property type="term" value="P:defense response to virus"/>
    <property type="evidence" value="ECO:0007669"/>
    <property type="project" value="UniProtKB-UniRule"/>
</dbReference>
<keyword evidence="4 9" id="KW-0479">Metal-binding</keyword>
<keyword evidence="3 9" id="KW-0540">Nuclease</keyword>
<dbReference type="PANTHER" id="PTHR34405:SF3">
    <property type="entry name" value="CRISPR-ASSOCIATED ENDORIBONUCLEASE CAS2 3"/>
    <property type="match status" value="1"/>
</dbReference>
<feature type="binding site" evidence="9">
    <location>
        <position position="11"/>
    </location>
    <ligand>
        <name>Mg(2+)</name>
        <dbReference type="ChEBI" id="CHEBI:18420"/>
        <note>catalytic</note>
    </ligand>
</feature>
<dbReference type="GO" id="GO:0043571">
    <property type="term" value="P:maintenance of CRISPR repeat elements"/>
    <property type="evidence" value="ECO:0007669"/>
    <property type="project" value="UniProtKB-UniRule"/>
</dbReference>
<dbReference type="RefSeq" id="WP_038062743.1">
    <property type="nucleotide sequence ID" value="NZ_JPSL02000037.1"/>
</dbReference>
<dbReference type="OrthoDB" id="9798176at2"/>
<evidence type="ECO:0000256" key="3">
    <source>
        <dbReference type="ARBA" id="ARBA00022722"/>
    </source>
</evidence>
<dbReference type="EC" id="3.1.-.-" evidence="9"/>
<dbReference type="AlphaFoldDB" id="A0A0A2WQG5"/>
<comment type="function">
    <text evidence="9">CRISPR (clustered regularly interspaced short palindromic repeat), is an adaptive immune system that provides protection against mobile genetic elements (viruses, transposable elements and conjugative plasmids). CRISPR clusters contain sequences complementary to antecedent mobile elements and target invading nucleic acids. CRISPR clusters are transcribed and processed into CRISPR RNA (crRNA). Functions as a ssRNA-specific endoribonuclease. Involved in the integration of spacer DNA into the CRISPR cassette.</text>
</comment>
<dbReference type="PANTHER" id="PTHR34405">
    <property type="entry name" value="CRISPR-ASSOCIATED ENDORIBONUCLEASE CAS2"/>
    <property type="match status" value="1"/>
</dbReference>
<evidence type="ECO:0000256" key="8">
    <source>
        <dbReference type="ARBA" id="ARBA00023118"/>
    </source>
</evidence>
<dbReference type="InterPro" id="IPR019199">
    <property type="entry name" value="Virulence_VapD/CRISPR_Cas2"/>
</dbReference>
<evidence type="ECO:0000256" key="7">
    <source>
        <dbReference type="ARBA" id="ARBA00022842"/>
    </source>
</evidence>
<evidence type="ECO:0000256" key="9">
    <source>
        <dbReference type="HAMAP-Rule" id="MF_01471"/>
    </source>
</evidence>
<evidence type="ECO:0000256" key="4">
    <source>
        <dbReference type="ARBA" id="ARBA00022723"/>
    </source>
</evidence>
<comment type="subunit">
    <text evidence="9">Homodimer, forms a heterotetramer with a Cas1 homodimer.</text>
</comment>
<dbReference type="Pfam" id="PF09827">
    <property type="entry name" value="CRISPR_Cas2"/>
    <property type="match status" value="1"/>
</dbReference>
<dbReference type="SUPFAM" id="SSF143430">
    <property type="entry name" value="TTP0101/SSO1404-like"/>
    <property type="match status" value="1"/>
</dbReference>
<name>A0A0A2WQG5_THEFI</name>
<keyword evidence="6 9" id="KW-0378">Hydrolase</keyword>
<keyword evidence="8 9" id="KW-0051">Antiviral defense</keyword>
<dbReference type="PATRIC" id="fig|276.5.peg.773"/>
<dbReference type="GO" id="GO:0004521">
    <property type="term" value="F:RNA endonuclease activity"/>
    <property type="evidence" value="ECO:0007669"/>
    <property type="project" value="InterPro"/>
</dbReference>